<dbReference type="Pfam" id="PF17132">
    <property type="entry name" value="Glyco_hydro_106"/>
    <property type="match status" value="1"/>
</dbReference>
<dbReference type="EMBL" id="MU032349">
    <property type="protein sequence ID" value="KAF3763073.1"/>
    <property type="molecule type" value="Genomic_DNA"/>
</dbReference>
<feature type="signal peptide" evidence="1">
    <location>
        <begin position="1"/>
        <end position="23"/>
    </location>
</feature>
<organism evidence="2 3">
    <name type="scientific">Cryphonectria parasitica (strain ATCC 38755 / EP155)</name>
    <dbReference type="NCBI Taxonomy" id="660469"/>
    <lineage>
        <taxon>Eukaryota</taxon>
        <taxon>Fungi</taxon>
        <taxon>Dikarya</taxon>
        <taxon>Ascomycota</taxon>
        <taxon>Pezizomycotina</taxon>
        <taxon>Sordariomycetes</taxon>
        <taxon>Sordariomycetidae</taxon>
        <taxon>Diaporthales</taxon>
        <taxon>Cryphonectriaceae</taxon>
        <taxon>Cryphonectria-Endothia species complex</taxon>
        <taxon>Cryphonectria</taxon>
    </lineage>
</organism>
<reference evidence="2" key="1">
    <citation type="journal article" date="2020" name="Phytopathology">
        <title>Genome sequence of the chestnut blight fungus Cryphonectria parasitica EP155: A fundamental resource for an archetypical invasive plant pathogen.</title>
        <authorList>
            <person name="Crouch J.A."/>
            <person name="Dawe A."/>
            <person name="Aerts A."/>
            <person name="Barry K."/>
            <person name="Churchill A.C.L."/>
            <person name="Grimwood J."/>
            <person name="Hillman B."/>
            <person name="Milgroom M.G."/>
            <person name="Pangilinan J."/>
            <person name="Smith M."/>
            <person name="Salamov A."/>
            <person name="Schmutz J."/>
            <person name="Yadav J."/>
            <person name="Grigoriev I.V."/>
            <person name="Nuss D."/>
        </authorList>
    </citation>
    <scope>NUCLEOTIDE SEQUENCE</scope>
    <source>
        <strain evidence="2">EP155</strain>
    </source>
</reference>
<dbReference type="PANTHER" id="PTHR36848:SF2">
    <property type="entry name" value="SECRETED PROTEIN"/>
    <property type="match status" value="1"/>
</dbReference>
<dbReference type="OrthoDB" id="2588159at2759"/>
<sequence>MVAAMRHTLLPEVLLLAARVVHTQTTGTNDLVDSDIEYGTFQNPSSNVRPRFRYWANDASHNLSRVSEDVRSLARAGAGGLELLGYYLYGDNGVYGGGSDAPLQSDWTIYGFGSSAWKNLLDTVLGTAKDEEILVDLAIGPNQGAGVPAPYGHDGVLWDFASFNVTVPAGTTFSDLLPGWGGAYNAESLVAATTGLIVDSNGTEATLSASSLADVTSQVNSSGHLNLVFNASSSSSGSEFVLFAFYLKPADYWEVKASDLVEAAVPQSPIKDYKQNGSRAVDHFSAAGAQLVIDFWNETLLSGDTTTSILEVGNYLWEDSQEYGSNSSVYWTPQLPDAFQKSRGYAIHKYIPLIVSAGLADTGVAAFPITYVTDETDAGQSHIQDYQQTLTELNAIYLKTLTDWSHSLGVQFSSQVVYNLPMDMLANIPYVDAPECETLGFLHNIDGYRQFSGPANLAGKRIISSEAGAVMYLAYQQTIPELLWDLKRSVVGGVNQFVIHAYPFSGDYGNTTWPAFTAFTYLFSEMHGPKQPAWDFYSEWLDWTARTQYVAQTGVPKVDLVFWSKLTSYGTIETQYAPTDLQDAAGYTYEYLSPDNFKLPEAYVEDGIFAPERQAFKAMIVRANASLTLSGVEYLASYAKQGLPIIFSGGLPSNVSGYHQDGGANVTSMISDLTQLDNVHVVPYDGLSSSLSSLEILPRTATSSNGSWYTYWREDNTTSTQYVFVYNDATGVAPNGAITTGSISFEATGKPFVYDAWTGDVTALSSYQQTETHTTIQLQLTGNQSVIIGFEEEEIEGGLHITSSNLASVVVGPPALASNSSSLAVLSTYNPAPQEIILSDNSSRTVQPMLSQAFQLGNWTLTIESWGPPNDIFDIEGGASKVNTSYYTLDNLVPWSQMSDALANVSGRGYYQTTFSWPPDSSGSDDGSSSSSSSSNATISGAFVDLGATVHTARVRINGQALPPLDPTWARADVGEYLVEGENAVDIIVSTPLGNALRSFWGDLMTSGRHAVEVVADPPSVAEYGLVQDVQIIPYRRDSLA</sequence>
<accession>A0A9P4XY69</accession>
<protein>
    <recommendedName>
        <fullName evidence="4">Secreted protein</fullName>
    </recommendedName>
</protein>
<dbReference type="PANTHER" id="PTHR36848">
    <property type="entry name" value="DNA-BINDING PROTEIN (PUTATIVE SECRETED PROTEIN)-RELATED"/>
    <property type="match status" value="1"/>
</dbReference>
<dbReference type="RefSeq" id="XP_040774052.1">
    <property type="nucleotide sequence ID" value="XM_040919044.1"/>
</dbReference>
<keyword evidence="1" id="KW-0732">Signal</keyword>
<evidence type="ECO:0000313" key="3">
    <source>
        <dbReference type="Proteomes" id="UP000803844"/>
    </source>
</evidence>
<gene>
    <name evidence="2" type="ORF">M406DRAFT_292702</name>
</gene>
<comment type="caution">
    <text evidence="2">The sequence shown here is derived from an EMBL/GenBank/DDBJ whole genome shotgun (WGS) entry which is preliminary data.</text>
</comment>
<proteinExistence type="predicted"/>
<evidence type="ECO:0008006" key="4">
    <source>
        <dbReference type="Google" id="ProtNLM"/>
    </source>
</evidence>
<dbReference type="Proteomes" id="UP000803844">
    <property type="component" value="Unassembled WGS sequence"/>
</dbReference>
<dbReference type="AlphaFoldDB" id="A0A9P4XY69"/>
<dbReference type="GeneID" id="63836173"/>
<keyword evidence="3" id="KW-1185">Reference proteome</keyword>
<evidence type="ECO:0000313" key="2">
    <source>
        <dbReference type="EMBL" id="KAF3763073.1"/>
    </source>
</evidence>
<dbReference type="InterPro" id="IPR053161">
    <property type="entry name" value="Ulvan_degrading_GH"/>
</dbReference>
<evidence type="ECO:0000256" key="1">
    <source>
        <dbReference type="SAM" id="SignalP"/>
    </source>
</evidence>
<feature type="chain" id="PRO_5040230060" description="Secreted protein" evidence="1">
    <location>
        <begin position="24"/>
        <end position="1041"/>
    </location>
</feature>
<name>A0A9P4XY69_CRYP1</name>